<gene>
    <name evidence="5" type="ORF">PACLA_8A065241</name>
</gene>
<sequence>METPDCESNQLYENVPDKTLQQPEIYITSPHIINTNEVKNYKTRWYILFVYCLIAILQNIMWNTWGPIQATARAVYDWDDYVIDLMAAWGCITFCIAMLPFAWIMDVKGLRLTMILASGLQFFGAALRCFPTNRNTTATVLMHCGQFIIGLAGGMSPAALISSTWFPPNQRTTATAISTVASYIGTALGFIIAPEFVDDIKDSNIPKVNNQYHLNSTQVNMYKRQINNLLYSEAGLQFVIFVAIIIYYPAKPKNPPSLSAAKERVDFKNGIKELFTNYNFLLFATIYGASTGVYGGWCSVLYQNLSEYGISVNAKFAGWLGFVAVISGSFSGVSFSL</sequence>
<dbReference type="InterPro" id="IPR011701">
    <property type="entry name" value="MFS"/>
</dbReference>
<protein>
    <submittedName>
        <fullName evidence="5">Disrupted in renal carcinoma 2 homolog</fullName>
    </submittedName>
</protein>
<dbReference type="PANTHER" id="PTHR10924:SF27">
    <property type="entry name" value="SOLUTE CARRIER FAMILY 49 MEMBER 4"/>
    <property type="match status" value="1"/>
</dbReference>
<keyword evidence="4" id="KW-0472">Membrane</keyword>
<dbReference type="Proteomes" id="UP001152795">
    <property type="component" value="Unassembled WGS sequence"/>
</dbReference>
<name>A0A6S7GEV9_PARCT</name>
<dbReference type="SUPFAM" id="SSF103473">
    <property type="entry name" value="MFS general substrate transporter"/>
    <property type="match status" value="1"/>
</dbReference>
<accession>A0A6S7GEV9</accession>
<dbReference type="InterPro" id="IPR036259">
    <property type="entry name" value="MFS_trans_sf"/>
</dbReference>
<dbReference type="EMBL" id="CACRXK020001625">
    <property type="protein sequence ID" value="CAB3990235.1"/>
    <property type="molecule type" value="Genomic_DNA"/>
</dbReference>
<evidence type="ECO:0000313" key="6">
    <source>
        <dbReference type="Proteomes" id="UP001152795"/>
    </source>
</evidence>
<evidence type="ECO:0000256" key="4">
    <source>
        <dbReference type="ARBA" id="ARBA00023136"/>
    </source>
</evidence>
<dbReference type="Gene3D" id="1.20.1250.20">
    <property type="entry name" value="MFS general substrate transporter like domains"/>
    <property type="match status" value="1"/>
</dbReference>
<dbReference type="GO" id="GO:0016020">
    <property type="term" value="C:membrane"/>
    <property type="evidence" value="ECO:0007669"/>
    <property type="project" value="UniProtKB-SubCell"/>
</dbReference>
<evidence type="ECO:0000256" key="3">
    <source>
        <dbReference type="ARBA" id="ARBA00022989"/>
    </source>
</evidence>
<reference evidence="5" key="1">
    <citation type="submission" date="2020-04" db="EMBL/GenBank/DDBJ databases">
        <authorList>
            <person name="Alioto T."/>
            <person name="Alioto T."/>
            <person name="Gomez Garrido J."/>
        </authorList>
    </citation>
    <scope>NUCLEOTIDE SEQUENCE</scope>
    <source>
        <strain evidence="5">A484AB</strain>
    </source>
</reference>
<proteinExistence type="predicted"/>
<comment type="caution">
    <text evidence="5">The sequence shown here is derived from an EMBL/GenBank/DDBJ whole genome shotgun (WGS) entry which is preliminary data.</text>
</comment>
<dbReference type="AlphaFoldDB" id="A0A6S7GEV9"/>
<keyword evidence="3" id="KW-1133">Transmembrane helix</keyword>
<evidence type="ECO:0000256" key="1">
    <source>
        <dbReference type="ARBA" id="ARBA00004141"/>
    </source>
</evidence>
<dbReference type="Pfam" id="PF07690">
    <property type="entry name" value="MFS_1"/>
    <property type="match status" value="1"/>
</dbReference>
<comment type="subcellular location">
    <subcellularLocation>
        <location evidence="1">Membrane</location>
        <topology evidence="1">Multi-pass membrane protein</topology>
    </subcellularLocation>
</comment>
<organism evidence="5 6">
    <name type="scientific">Paramuricea clavata</name>
    <name type="common">Red gorgonian</name>
    <name type="synonym">Violescent sea-whip</name>
    <dbReference type="NCBI Taxonomy" id="317549"/>
    <lineage>
        <taxon>Eukaryota</taxon>
        <taxon>Metazoa</taxon>
        <taxon>Cnidaria</taxon>
        <taxon>Anthozoa</taxon>
        <taxon>Octocorallia</taxon>
        <taxon>Malacalcyonacea</taxon>
        <taxon>Plexauridae</taxon>
        <taxon>Paramuricea</taxon>
    </lineage>
</organism>
<evidence type="ECO:0000256" key="2">
    <source>
        <dbReference type="ARBA" id="ARBA00022692"/>
    </source>
</evidence>
<dbReference type="InterPro" id="IPR049680">
    <property type="entry name" value="FLVCR1-2_SLC49-like"/>
</dbReference>
<dbReference type="GO" id="GO:0022857">
    <property type="term" value="F:transmembrane transporter activity"/>
    <property type="evidence" value="ECO:0007669"/>
    <property type="project" value="InterPro"/>
</dbReference>
<keyword evidence="6" id="KW-1185">Reference proteome</keyword>
<dbReference type="OrthoDB" id="422206at2759"/>
<keyword evidence="2" id="KW-0812">Transmembrane</keyword>
<evidence type="ECO:0000313" key="5">
    <source>
        <dbReference type="EMBL" id="CAB3990235.1"/>
    </source>
</evidence>
<dbReference type="PANTHER" id="PTHR10924">
    <property type="entry name" value="MAJOR FACILITATOR SUPERFAMILY PROTEIN-RELATED"/>
    <property type="match status" value="1"/>
</dbReference>